<evidence type="ECO:0000259" key="5">
    <source>
        <dbReference type="PROSITE" id="PS50893"/>
    </source>
</evidence>
<dbReference type="InterPro" id="IPR003593">
    <property type="entry name" value="AAA+_ATPase"/>
</dbReference>
<dbReference type="PANTHER" id="PTHR42711">
    <property type="entry name" value="ABC TRANSPORTER ATP-BINDING PROTEIN"/>
    <property type="match status" value="1"/>
</dbReference>
<evidence type="ECO:0000313" key="7">
    <source>
        <dbReference type="Proteomes" id="UP001436297"/>
    </source>
</evidence>
<evidence type="ECO:0000256" key="3">
    <source>
        <dbReference type="ARBA" id="ARBA00022741"/>
    </source>
</evidence>
<evidence type="ECO:0000256" key="2">
    <source>
        <dbReference type="ARBA" id="ARBA00022448"/>
    </source>
</evidence>
<dbReference type="Proteomes" id="UP001436297">
    <property type="component" value="Chromosome"/>
</dbReference>
<organism evidence="6 7">
    <name type="scientific">Staphylococcus hsinchuensis</name>
    <dbReference type="NCBI Taxonomy" id="3051183"/>
    <lineage>
        <taxon>Bacteria</taxon>
        <taxon>Bacillati</taxon>
        <taxon>Bacillota</taxon>
        <taxon>Bacilli</taxon>
        <taxon>Bacillales</taxon>
        <taxon>Staphylococcaceae</taxon>
        <taxon>Staphylococcus</taxon>
    </lineage>
</organism>
<dbReference type="InterPro" id="IPR050763">
    <property type="entry name" value="ABC_transporter_ATP-binding"/>
</dbReference>
<feature type="domain" description="ABC transporter" evidence="5">
    <location>
        <begin position="4"/>
        <end position="223"/>
    </location>
</feature>
<dbReference type="PANTHER" id="PTHR42711:SF5">
    <property type="entry name" value="ABC TRANSPORTER ATP-BINDING PROTEIN NATA"/>
    <property type="match status" value="1"/>
</dbReference>
<dbReference type="InterPro" id="IPR025302">
    <property type="entry name" value="DrrA1/2-like_C"/>
</dbReference>
<dbReference type="InterPro" id="IPR027417">
    <property type="entry name" value="P-loop_NTPase"/>
</dbReference>
<keyword evidence="2" id="KW-0813">Transport</keyword>
<dbReference type="SMART" id="SM00382">
    <property type="entry name" value="AAA"/>
    <property type="match status" value="1"/>
</dbReference>
<reference evidence="6 7" key="1">
    <citation type="journal article" date="2024" name="Pathogens">
        <title>Staphylococcus hsinchuensis sp. nov., Isolated from Soymilk.</title>
        <authorList>
            <person name="Wang Y.T."/>
            <person name="Lin Y.C."/>
            <person name="Hsieh Y.H."/>
            <person name="Lin Y.T."/>
            <person name="Hamada M."/>
            <person name="Chen C.C."/>
            <person name="Liou J.S."/>
            <person name="Lee A.Y."/>
            <person name="Zhang W.L."/>
            <person name="Chen Y.T."/>
            <person name="Huang C.H."/>
        </authorList>
    </citation>
    <scope>NUCLEOTIDE SEQUENCE [LARGE SCALE GENOMIC DNA]</scope>
    <source>
        <strain evidence="6 7">H164</strain>
    </source>
</reference>
<name>A0ABZ3EDW9_9STAP</name>
<protein>
    <submittedName>
        <fullName evidence="6">ABC transporter ATP-binding protein</fullName>
    </submittedName>
</protein>
<dbReference type="Pfam" id="PF00005">
    <property type="entry name" value="ABC_tran"/>
    <property type="match status" value="1"/>
</dbReference>
<dbReference type="InterPro" id="IPR017871">
    <property type="entry name" value="ABC_transporter-like_CS"/>
</dbReference>
<dbReference type="Pfam" id="PF13732">
    <property type="entry name" value="DrrA1-3_C"/>
    <property type="match status" value="1"/>
</dbReference>
<gene>
    <name evidence="6" type="ORF">QQM35_02700</name>
</gene>
<dbReference type="Gene3D" id="3.40.50.300">
    <property type="entry name" value="P-loop containing nucleotide triphosphate hydrolases"/>
    <property type="match status" value="1"/>
</dbReference>
<dbReference type="CDD" id="cd03230">
    <property type="entry name" value="ABC_DR_subfamily_A"/>
    <property type="match status" value="1"/>
</dbReference>
<accession>A0ABZ3EDW9</accession>
<keyword evidence="3" id="KW-0547">Nucleotide-binding</keyword>
<dbReference type="GO" id="GO:0005524">
    <property type="term" value="F:ATP binding"/>
    <property type="evidence" value="ECO:0007669"/>
    <property type="project" value="UniProtKB-KW"/>
</dbReference>
<dbReference type="EMBL" id="CP128355">
    <property type="protein sequence ID" value="XAF71047.1"/>
    <property type="molecule type" value="Genomic_DNA"/>
</dbReference>
<evidence type="ECO:0000256" key="4">
    <source>
        <dbReference type="ARBA" id="ARBA00022840"/>
    </source>
</evidence>
<evidence type="ECO:0000256" key="1">
    <source>
        <dbReference type="ARBA" id="ARBA00005417"/>
    </source>
</evidence>
<dbReference type="PROSITE" id="PS00211">
    <property type="entry name" value="ABC_TRANSPORTER_1"/>
    <property type="match status" value="1"/>
</dbReference>
<comment type="similarity">
    <text evidence="1">Belongs to the ABC transporter superfamily.</text>
</comment>
<dbReference type="InterPro" id="IPR003439">
    <property type="entry name" value="ABC_transporter-like_ATP-bd"/>
</dbReference>
<keyword evidence="4 6" id="KW-0067">ATP-binding</keyword>
<dbReference type="PROSITE" id="PS50893">
    <property type="entry name" value="ABC_TRANSPORTER_2"/>
    <property type="match status" value="1"/>
</dbReference>
<dbReference type="RefSeq" id="WP_251521895.1">
    <property type="nucleotide sequence ID" value="NZ_CP128355.1"/>
</dbReference>
<sequence length="299" mass="33555">MNAIETKDLEKVYGTNSVVNKVNLNVEKGIIFGFLGKNGAGKSTFINMLTGLTQPTSGTYQLASRKEKVGVLPDYSTLYDDMTALDHLKYFNKLLKAEMQNDQLVQLLKDVGLNDAIHLKAKKYSFGMKKKLAFAQAMLNNPEIVFLDEPTSGVDANSILTIHDLMKKLARQGTTVFFTSHNLDEVEKLSDKIAIMDQGRIKVQGDMEYLKSSIEQDIKVDVKFMNDSTLDTAGIEQKLSEFVTECHWKPHRLQATLKSKQDVSTINKILVLNDVEVYAIDLHEPSLEEIFIKTGQTSQ</sequence>
<keyword evidence="7" id="KW-1185">Reference proteome</keyword>
<dbReference type="SUPFAM" id="SSF52540">
    <property type="entry name" value="P-loop containing nucleoside triphosphate hydrolases"/>
    <property type="match status" value="1"/>
</dbReference>
<evidence type="ECO:0000313" key="6">
    <source>
        <dbReference type="EMBL" id="XAF71047.1"/>
    </source>
</evidence>
<proteinExistence type="inferred from homology"/>